<evidence type="ECO:0000313" key="3">
    <source>
        <dbReference type="Proteomes" id="UP000587880"/>
    </source>
</evidence>
<protein>
    <submittedName>
        <fullName evidence="2">Motility associated factor glycosyltransferase family protein</fullName>
    </submittedName>
</protein>
<dbReference type="PANTHER" id="PTHR41786">
    <property type="entry name" value="MOTILITY ACCESSORY FACTOR MAF"/>
    <property type="match status" value="1"/>
</dbReference>
<organism evidence="2 3">
    <name type="scientific">Clostridium beijerinckii</name>
    <name type="common">Clostridium MP</name>
    <dbReference type="NCBI Taxonomy" id="1520"/>
    <lineage>
        <taxon>Bacteria</taxon>
        <taxon>Bacillati</taxon>
        <taxon>Bacillota</taxon>
        <taxon>Clostridia</taxon>
        <taxon>Eubacteriales</taxon>
        <taxon>Clostridiaceae</taxon>
        <taxon>Clostridium</taxon>
    </lineage>
</organism>
<evidence type="ECO:0000313" key="2">
    <source>
        <dbReference type="EMBL" id="NMF03281.1"/>
    </source>
</evidence>
<dbReference type="InterPro" id="IPR002826">
    <property type="entry name" value="MptE-like"/>
</dbReference>
<keyword evidence="2" id="KW-0808">Transferase</keyword>
<dbReference type="PANTHER" id="PTHR41786:SF1">
    <property type="entry name" value="6-HYDROXYMETHYLPTERIN DIPHOSPHOKINASE MPTE-LIKE DOMAIN-CONTAINING PROTEIN"/>
    <property type="match status" value="1"/>
</dbReference>
<evidence type="ECO:0000259" key="1">
    <source>
        <dbReference type="Pfam" id="PF01973"/>
    </source>
</evidence>
<reference evidence="2 3" key="1">
    <citation type="submission" date="2020-04" db="EMBL/GenBank/DDBJ databases">
        <authorList>
            <person name="Hitch T.C.A."/>
            <person name="Wylensek D."/>
            <person name="Clavel T."/>
        </authorList>
    </citation>
    <scope>NUCLEOTIDE SEQUENCE [LARGE SCALE GENOMIC DNA]</scope>
    <source>
        <strain evidence="2 3">WB01_NA02</strain>
    </source>
</reference>
<comment type="caution">
    <text evidence="2">The sequence shown here is derived from an EMBL/GenBank/DDBJ whole genome shotgun (WGS) entry which is preliminary data.</text>
</comment>
<name>A0A7X9SJX3_CLOBE</name>
<sequence>MNYLIEESNDNRNVIKIEENNKFKYIGSKYSVQREIDKFVSSVGYIKENEIIIVFGLATGEHILELLNLINSNNKILIIEPNDGILKVIKELESYRRVIKDQRIITVFSNNKQSVNLANILGEYNVRPIRLVEYSNYSKLFVDEFNNLVSLLKSFLRETIIRINSESALNKIWFNCYMNNIKYMIEGVSINHFHNLFKNKTAIIVSAGPSLSKNITMLKDLQDKAVLICGGRTLKPLINIGVKADFVCIADEGEVAFNLVEEYLNCNVPLIFYEGTNYKIVREHGGLKMFYTNDKSINNILSMDVRSLGYGGSVAHTCIALAQHLGCKNIILVGQDCAFTDDKQYGEYSISSMDEEISPEKDLFYVEDIYGGLVKTNTLLNSFRHRIEQMIGVFSNINFINCTEGGANINGTEVTTLKDAEIKYLREEISKNLDQCLHKKKINKIDKEKVKMRLYKIADDYNEIKNKCDDILNYCLKIKFNDSNADLNLNTEFNNIDINSIENYISKFEMDFKNFLKGVEFSRLLIIPIVNENEVDEQYQCFINEHEITRLDKKIRKISNTYKACKDMIYFAISLIQESADKL</sequence>
<dbReference type="EMBL" id="JABAGD010000001">
    <property type="protein sequence ID" value="NMF03281.1"/>
    <property type="molecule type" value="Genomic_DNA"/>
</dbReference>
<dbReference type="AlphaFoldDB" id="A0A7X9SJX3"/>
<dbReference type="GO" id="GO:0016740">
    <property type="term" value="F:transferase activity"/>
    <property type="evidence" value="ECO:0007669"/>
    <property type="project" value="UniProtKB-KW"/>
</dbReference>
<dbReference type="Proteomes" id="UP000587880">
    <property type="component" value="Unassembled WGS sequence"/>
</dbReference>
<dbReference type="RefSeq" id="WP_168980790.1">
    <property type="nucleotide sequence ID" value="NZ_JABAGD010000001.1"/>
</dbReference>
<gene>
    <name evidence="2" type="ORF">HF849_00735</name>
</gene>
<dbReference type="Pfam" id="PF01973">
    <property type="entry name" value="MptE-like"/>
    <property type="match status" value="1"/>
</dbReference>
<proteinExistence type="predicted"/>
<feature type="domain" description="6-hydroxymethylpterin diphosphokinase MptE-like" evidence="1">
    <location>
        <begin position="176"/>
        <end position="342"/>
    </location>
</feature>
<accession>A0A7X9SJX3</accession>